<accession>A0ABX7B0B2</accession>
<keyword evidence="3" id="KW-1185">Reference proteome</keyword>
<feature type="transmembrane region" description="Helical" evidence="1">
    <location>
        <begin position="96"/>
        <end position="115"/>
    </location>
</feature>
<proteinExistence type="predicted"/>
<keyword evidence="1" id="KW-1133">Transmembrane helix</keyword>
<organism evidence="2 3">
    <name type="scientific">Skermanella cutis</name>
    <dbReference type="NCBI Taxonomy" id="2775420"/>
    <lineage>
        <taxon>Bacteria</taxon>
        <taxon>Pseudomonadati</taxon>
        <taxon>Pseudomonadota</taxon>
        <taxon>Alphaproteobacteria</taxon>
        <taxon>Rhodospirillales</taxon>
        <taxon>Azospirillaceae</taxon>
        <taxon>Skermanella</taxon>
    </lineage>
</organism>
<name>A0ABX7B0B2_9PROT</name>
<dbReference type="EMBL" id="CP067420">
    <property type="protein sequence ID" value="QQP87770.1"/>
    <property type="molecule type" value="Genomic_DNA"/>
</dbReference>
<evidence type="ECO:0000313" key="3">
    <source>
        <dbReference type="Proteomes" id="UP000595197"/>
    </source>
</evidence>
<dbReference type="Proteomes" id="UP000595197">
    <property type="component" value="Chromosome"/>
</dbReference>
<sequence length="121" mass="12437">MNGAARTETAKPGKLLLLVAGFLLWSSAFVVLYGLQGLGCRLGWDEAALLGPVSLNRGVLLAAWAVHVVLVGALAAVQARRHSAGRGAPFVDRAGLALTFSALVATIWTGIPILISGSTCS</sequence>
<evidence type="ECO:0000313" key="2">
    <source>
        <dbReference type="EMBL" id="QQP87770.1"/>
    </source>
</evidence>
<dbReference type="RefSeq" id="WP_201071546.1">
    <property type="nucleotide sequence ID" value="NZ_CP067420.1"/>
</dbReference>
<feature type="transmembrane region" description="Helical" evidence="1">
    <location>
        <begin position="55"/>
        <end position="76"/>
    </location>
</feature>
<reference evidence="2" key="1">
    <citation type="submission" date="2021-02" db="EMBL/GenBank/DDBJ databases">
        <title>Skermanella TT6 skin isolate.</title>
        <authorList>
            <person name="Lee K."/>
            <person name="Ganzorig M."/>
        </authorList>
    </citation>
    <scope>NUCLEOTIDE SEQUENCE</scope>
    <source>
        <strain evidence="2">TT6</strain>
    </source>
</reference>
<evidence type="ECO:0000256" key="1">
    <source>
        <dbReference type="SAM" id="Phobius"/>
    </source>
</evidence>
<gene>
    <name evidence="2" type="ORF">IGS68_16945</name>
</gene>
<keyword evidence="1" id="KW-0812">Transmembrane</keyword>
<keyword evidence="1" id="KW-0472">Membrane</keyword>
<protein>
    <submittedName>
        <fullName evidence="2">Uncharacterized protein</fullName>
    </submittedName>
</protein>
<feature type="transmembrane region" description="Helical" evidence="1">
    <location>
        <begin position="15"/>
        <end position="35"/>
    </location>
</feature>